<sequence>MTDISDQEFQLIADFLKTHYGIHLGQEKRALVVGRLENVLKQRNLNSFSELYREVISDKSGQALAMLLNRLTTNHTYFMREVRHFEFFKATVLPYLAAAVADRDLRIWSAGCSSGEEPYTLAMILNDYFRGSGQPWDTKLLATDISTEVLEKAVQGIYPTESIAALPPSWQSAYFRRLDDERRVVADTIKNAVIYRVFNLKEAFPFKKKFHTIFCRNVMIYFGAAERAALLDKFYEYTEPGGYLFIGHSESINRSQTKYRYIMPAVYRKE</sequence>
<dbReference type="PROSITE" id="PS50123">
    <property type="entry name" value="CHER"/>
    <property type="match status" value="1"/>
</dbReference>
<evidence type="ECO:0000256" key="4">
    <source>
        <dbReference type="ARBA" id="ARBA00022679"/>
    </source>
</evidence>
<dbReference type="Proteomes" id="UP000198847">
    <property type="component" value="Unassembled WGS sequence"/>
</dbReference>
<dbReference type="Pfam" id="PF01739">
    <property type="entry name" value="CheR"/>
    <property type="match status" value="1"/>
</dbReference>
<dbReference type="PRINTS" id="PR00996">
    <property type="entry name" value="CHERMTFRASE"/>
</dbReference>
<dbReference type="EMBL" id="FODY01000011">
    <property type="protein sequence ID" value="SEP13336.1"/>
    <property type="molecule type" value="Genomic_DNA"/>
</dbReference>
<dbReference type="Gene3D" id="3.40.50.150">
    <property type="entry name" value="Vaccinia Virus protein VP39"/>
    <property type="match status" value="1"/>
</dbReference>
<dbReference type="InterPro" id="IPR050903">
    <property type="entry name" value="Bact_Chemotaxis_MeTrfase"/>
</dbReference>
<dbReference type="Pfam" id="PF03705">
    <property type="entry name" value="CheR_N"/>
    <property type="match status" value="1"/>
</dbReference>
<dbReference type="SUPFAM" id="SSF47757">
    <property type="entry name" value="Chemotaxis receptor methyltransferase CheR, N-terminal domain"/>
    <property type="match status" value="1"/>
</dbReference>
<protein>
    <recommendedName>
        <fullName evidence="2">protein-glutamate O-methyltransferase</fullName>
        <ecNumber evidence="2">2.1.1.80</ecNumber>
    </recommendedName>
</protein>
<keyword evidence="4 7" id="KW-0808">Transferase</keyword>
<dbReference type="SMART" id="SM00138">
    <property type="entry name" value="MeTrc"/>
    <property type="match status" value="1"/>
</dbReference>
<comment type="catalytic activity">
    <reaction evidence="1">
        <text>L-glutamyl-[protein] + S-adenosyl-L-methionine = [protein]-L-glutamate 5-O-methyl ester + S-adenosyl-L-homocysteine</text>
        <dbReference type="Rhea" id="RHEA:24452"/>
        <dbReference type="Rhea" id="RHEA-COMP:10208"/>
        <dbReference type="Rhea" id="RHEA-COMP:10311"/>
        <dbReference type="ChEBI" id="CHEBI:29973"/>
        <dbReference type="ChEBI" id="CHEBI:57856"/>
        <dbReference type="ChEBI" id="CHEBI:59789"/>
        <dbReference type="ChEBI" id="CHEBI:82795"/>
        <dbReference type="EC" id="2.1.1.80"/>
    </reaction>
</comment>
<accession>A0A1H8VD18</accession>
<keyword evidence="3 7" id="KW-0489">Methyltransferase</keyword>
<dbReference type="EC" id="2.1.1.80" evidence="2"/>
<feature type="domain" description="CheR-type methyltransferase" evidence="6">
    <location>
        <begin position="1"/>
        <end position="270"/>
    </location>
</feature>
<dbReference type="PANTHER" id="PTHR24422">
    <property type="entry name" value="CHEMOTAXIS PROTEIN METHYLTRANSFERASE"/>
    <property type="match status" value="1"/>
</dbReference>
<evidence type="ECO:0000259" key="6">
    <source>
        <dbReference type="PROSITE" id="PS50123"/>
    </source>
</evidence>
<dbReference type="InterPro" id="IPR029063">
    <property type="entry name" value="SAM-dependent_MTases_sf"/>
</dbReference>
<dbReference type="InterPro" id="IPR022641">
    <property type="entry name" value="CheR_N"/>
</dbReference>
<keyword evidence="5" id="KW-0949">S-adenosyl-L-methionine</keyword>
<dbReference type="InterPro" id="IPR026024">
    <property type="entry name" value="Chemotaxis_MeTrfase_CheR"/>
</dbReference>
<evidence type="ECO:0000313" key="7">
    <source>
        <dbReference type="EMBL" id="SEP13336.1"/>
    </source>
</evidence>
<keyword evidence="8" id="KW-1185">Reference proteome</keyword>
<evidence type="ECO:0000256" key="3">
    <source>
        <dbReference type="ARBA" id="ARBA00022603"/>
    </source>
</evidence>
<dbReference type="InterPro" id="IPR000780">
    <property type="entry name" value="CheR_MeTrfase"/>
</dbReference>
<proteinExistence type="predicted"/>
<dbReference type="PANTHER" id="PTHR24422:SF19">
    <property type="entry name" value="CHEMOTAXIS PROTEIN METHYLTRANSFERASE"/>
    <property type="match status" value="1"/>
</dbReference>
<dbReference type="RefSeq" id="WP_091746733.1">
    <property type="nucleotide sequence ID" value="NZ_FODY01000011.1"/>
</dbReference>
<dbReference type="InterPro" id="IPR022642">
    <property type="entry name" value="CheR_C"/>
</dbReference>
<dbReference type="PIRSF" id="PIRSF000410">
    <property type="entry name" value="CheR"/>
    <property type="match status" value="1"/>
</dbReference>
<name>A0A1H8VD18_9FIRM</name>
<evidence type="ECO:0000256" key="2">
    <source>
        <dbReference type="ARBA" id="ARBA00012534"/>
    </source>
</evidence>
<organism evidence="7 8">
    <name type="scientific">Propionispora vibrioides</name>
    <dbReference type="NCBI Taxonomy" id="112903"/>
    <lineage>
        <taxon>Bacteria</taxon>
        <taxon>Bacillati</taxon>
        <taxon>Bacillota</taxon>
        <taxon>Negativicutes</taxon>
        <taxon>Selenomonadales</taxon>
        <taxon>Sporomusaceae</taxon>
        <taxon>Propionispora</taxon>
    </lineage>
</organism>
<evidence type="ECO:0000313" key="8">
    <source>
        <dbReference type="Proteomes" id="UP000198847"/>
    </source>
</evidence>
<dbReference type="AlphaFoldDB" id="A0A1H8VD18"/>
<dbReference type="STRING" id="112903.SAMN04490178_11122"/>
<evidence type="ECO:0000256" key="5">
    <source>
        <dbReference type="ARBA" id="ARBA00022691"/>
    </source>
</evidence>
<gene>
    <name evidence="7" type="ORF">SAMN04490178_11122</name>
</gene>
<evidence type="ECO:0000256" key="1">
    <source>
        <dbReference type="ARBA" id="ARBA00001541"/>
    </source>
</evidence>
<dbReference type="InterPro" id="IPR036804">
    <property type="entry name" value="CheR_N_sf"/>
</dbReference>
<reference evidence="7 8" key="1">
    <citation type="submission" date="2016-10" db="EMBL/GenBank/DDBJ databases">
        <authorList>
            <person name="de Groot N.N."/>
        </authorList>
    </citation>
    <scope>NUCLEOTIDE SEQUENCE [LARGE SCALE GENOMIC DNA]</scope>
    <source>
        <strain evidence="7 8">DSM 13305</strain>
    </source>
</reference>
<dbReference type="GO" id="GO:0008983">
    <property type="term" value="F:protein-glutamate O-methyltransferase activity"/>
    <property type="evidence" value="ECO:0007669"/>
    <property type="project" value="UniProtKB-EC"/>
</dbReference>
<dbReference type="OrthoDB" id="9816309at2"/>
<dbReference type="GO" id="GO:0032259">
    <property type="term" value="P:methylation"/>
    <property type="evidence" value="ECO:0007669"/>
    <property type="project" value="UniProtKB-KW"/>
</dbReference>
<dbReference type="SUPFAM" id="SSF53335">
    <property type="entry name" value="S-adenosyl-L-methionine-dependent methyltransferases"/>
    <property type="match status" value="1"/>
</dbReference>
<dbReference type="Gene3D" id="1.10.155.10">
    <property type="entry name" value="Chemotaxis receptor methyltransferase CheR, N-terminal domain"/>
    <property type="match status" value="1"/>
</dbReference>